<evidence type="ECO:0000256" key="1">
    <source>
        <dbReference type="SAM" id="MobiDB-lite"/>
    </source>
</evidence>
<dbReference type="HOGENOM" id="CLU_146830_0_0_1"/>
<organism evidence="3">
    <name type="scientific">Pseudozyma antarctica</name>
    <name type="common">Yeast</name>
    <name type="synonym">Candida antarctica</name>
    <dbReference type="NCBI Taxonomy" id="84753"/>
    <lineage>
        <taxon>Eukaryota</taxon>
        <taxon>Fungi</taxon>
        <taxon>Dikarya</taxon>
        <taxon>Basidiomycota</taxon>
        <taxon>Ustilaginomycotina</taxon>
        <taxon>Ustilaginomycetes</taxon>
        <taxon>Ustilaginales</taxon>
        <taxon>Ustilaginaceae</taxon>
        <taxon>Moesziomyces</taxon>
    </lineage>
</organism>
<evidence type="ECO:0000313" key="3">
    <source>
        <dbReference type="EMBL" id="GAK63934.1"/>
    </source>
</evidence>
<dbReference type="InterPro" id="IPR010530">
    <property type="entry name" value="B12D"/>
</dbReference>
<evidence type="ECO:0000256" key="2">
    <source>
        <dbReference type="SAM" id="Phobius"/>
    </source>
</evidence>
<dbReference type="GeneID" id="26302965"/>
<gene>
    <name evidence="3" type="ORF">PAN0_004c2143</name>
</gene>
<reference evidence="3" key="1">
    <citation type="submission" date="2014-07" db="EMBL/GenBank/DDBJ databases">
        <title>Draft genome sequence of the yeast Pseudozyma antarctica JCM 10317 known as a producer of lipase B which used in a wide range of industrial applications.</title>
        <authorList>
            <person name="Morita T."/>
            <person name="Saika A."/>
            <person name="Koike H."/>
        </authorList>
    </citation>
    <scope>NUCLEOTIDE SEQUENCE</scope>
    <source>
        <strain evidence="3">JCM 10317</strain>
    </source>
</reference>
<dbReference type="Pfam" id="PF06522">
    <property type="entry name" value="B12D"/>
    <property type="match status" value="1"/>
</dbReference>
<dbReference type="RefSeq" id="XP_014657574.1">
    <property type="nucleotide sequence ID" value="XM_014802088.1"/>
</dbReference>
<evidence type="ECO:0000313" key="4">
    <source>
        <dbReference type="Proteomes" id="UP000053758"/>
    </source>
</evidence>
<dbReference type="AlphaFoldDB" id="A0A081CB88"/>
<keyword evidence="2" id="KW-0472">Membrane</keyword>
<accession>A0A081CB88</accession>
<feature type="transmembrane region" description="Helical" evidence="2">
    <location>
        <begin position="58"/>
        <end position="77"/>
    </location>
</feature>
<keyword evidence="2" id="KW-1133">Transmembrane helix</keyword>
<feature type="region of interest" description="Disordered" evidence="1">
    <location>
        <begin position="110"/>
        <end position="149"/>
    </location>
</feature>
<name>A0A081CB88_PSEA2</name>
<sequence>MRSLFTPSTATAMRVSLLRAPRSTPSGNRLLSTTRVRLDDQSRAKGESLKQVVNRPEITPLFLFTGGIVCLALFFGSRHLIKDKELRLDHAQQNRLKTQTEQLDFDAMKHVAEDPEGKLTKQAIDEERERSKRLEQIKQEKQDKANKKL</sequence>
<proteinExistence type="predicted"/>
<dbReference type="EMBL" id="DF830071">
    <property type="protein sequence ID" value="GAK63934.1"/>
    <property type="molecule type" value="Genomic_DNA"/>
</dbReference>
<keyword evidence="4" id="KW-1185">Reference proteome</keyword>
<protein>
    <submittedName>
        <fullName evidence="3">Uncharacterized protein</fullName>
    </submittedName>
</protein>
<dbReference type="Proteomes" id="UP000053758">
    <property type="component" value="Unassembled WGS sequence"/>
</dbReference>
<keyword evidence="2" id="KW-0812">Transmembrane</keyword>